<comment type="caution">
    <text evidence="2">The sequence shown here is derived from an EMBL/GenBank/DDBJ whole genome shotgun (WGS) entry which is preliminary data.</text>
</comment>
<evidence type="ECO:0000313" key="3">
    <source>
        <dbReference type="Proteomes" id="UP000779574"/>
    </source>
</evidence>
<sequence length="587" mass="64319">LLPKSALITNSCRLLNKRAKKVAFMPTLQDVRDSLSRKNRKASLSSLSDRATMGTLDFDYEMASTCSSSISLLAGTGSSACDLSVNDVSLPQSNKQTTTSHLRNVSNTAVFGDEISESFGKERNPWIFAYSEPDSSSVFTYFDSTRSLLNTSTATAASRVMTASSSDITAPDCTSRADKVHDARVPINRPSTTVDYNSTHITSNTHASDHKMKTAEDLNKKACNVTFPPDAINPSTGSPLMFNTTPCTSQAGGTPTAPSRAKQSGQQHKCCLGVLSAFEAKFLNDEDKQAIIEGGCHGLCAAQATFINNKFSNDEETDAGSPKSSPPARCPSDRPARFVSSMPSDIMPNGRRGEGSTMPRFSRRRVAAEYKRPRSSLALAEHPSRKSGRPRGILLTQPDALRQTDRTFLRNAVQHSKSSISTDDKLNDLSSVSLDHLFSITHQPKQKLKRQVKHDDLRHEFESQVREHPIWGHLVTHEGSAYERDCKLADAHRAQVSLPPGLFERKKDQLPEAHSPLRFRIIDANEALNGFKYDKTGSSTVPLAVVVACVVEQPPYKVEHAATSGKCIEHKLRRQKGYTNLRIDGAV</sequence>
<reference evidence="2" key="1">
    <citation type="journal article" date="2021" name="J Fungi (Basel)">
        <title>Virulence traits and population genomics of the black yeast Aureobasidium melanogenum.</title>
        <authorList>
            <person name="Cernosa A."/>
            <person name="Sun X."/>
            <person name="Gostincar C."/>
            <person name="Fang C."/>
            <person name="Gunde-Cimerman N."/>
            <person name="Song Z."/>
        </authorList>
    </citation>
    <scope>NUCLEOTIDE SEQUENCE</scope>
    <source>
        <strain evidence="2">EXF-9911</strain>
    </source>
</reference>
<dbReference type="AlphaFoldDB" id="A0A9P8EL96"/>
<dbReference type="Proteomes" id="UP000779574">
    <property type="component" value="Unassembled WGS sequence"/>
</dbReference>
<protein>
    <submittedName>
        <fullName evidence="2">Uncharacterized protein</fullName>
    </submittedName>
</protein>
<accession>A0A9P8EL96</accession>
<dbReference type="EMBL" id="JAHFXF010000197">
    <property type="protein sequence ID" value="KAG9693327.1"/>
    <property type="molecule type" value="Genomic_DNA"/>
</dbReference>
<organism evidence="2 3">
    <name type="scientific">Aureobasidium melanogenum</name>
    <name type="common">Aureobasidium pullulans var. melanogenum</name>
    <dbReference type="NCBI Taxonomy" id="46634"/>
    <lineage>
        <taxon>Eukaryota</taxon>
        <taxon>Fungi</taxon>
        <taxon>Dikarya</taxon>
        <taxon>Ascomycota</taxon>
        <taxon>Pezizomycotina</taxon>
        <taxon>Dothideomycetes</taxon>
        <taxon>Dothideomycetidae</taxon>
        <taxon>Dothideales</taxon>
        <taxon>Saccotheciaceae</taxon>
        <taxon>Aureobasidium</taxon>
    </lineage>
</organism>
<proteinExistence type="predicted"/>
<feature type="non-terminal residue" evidence="2">
    <location>
        <position position="587"/>
    </location>
</feature>
<feature type="non-terminal residue" evidence="2">
    <location>
        <position position="1"/>
    </location>
</feature>
<gene>
    <name evidence="2" type="ORF">KCU76_g6053</name>
</gene>
<name>A0A9P8EL96_AURME</name>
<dbReference type="OrthoDB" id="3937163at2759"/>
<feature type="region of interest" description="Disordered" evidence="1">
    <location>
        <begin position="312"/>
        <end position="392"/>
    </location>
</feature>
<reference evidence="2" key="2">
    <citation type="submission" date="2021-08" db="EMBL/GenBank/DDBJ databases">
        <authorList>
            <person name="Gostincar C."/>
            <person name="Sun X."/>
            <person name="Song Z."/>
            <person name="Gunde-Cimerman N."/>
        </authorList>
    </citation>
    <scope>NUCLEOTIDE SEQUENCE</scope>
    <source>
        <strain evidence="2">EXF-9911</strain>
    </source>
</reference>
<evidence type="ECO:0000313" key="2">
    <source>
        <dbReference type="EMBL" id="KAG9693327.1"/>
    </source>
</evidence>
<evidence type="ECO:0000256" key="1">
    <source>
        <dbReference type="SAM" id="MobiDB-lite"/>
    </source>
</evidence>